<feature type="transmembrane region" description="Helical" evidence="2">
    <location>
        <begin position="363"/>
        <end position="381"/>
    </location>
</feature>
<proteinExistence type="predicted"/>
<feature type="region of interest" description="Disordered" evidence="1">
    <location>
        <begin position="517"/>
        <end position="540"/>
    </location>
</feature>
<feature type="region of interest" description="Disordered" evidence="1">
    <location>
        <begin position="1"/>
        <end position="44"/>
    </location>
</feature>
<keyword evidence="2" id="KW-0812">Transmembrane</keyword>
<feature type="compositionally biased region" description="Basic and acidic residues" evidence="1">
    <location>
        <begin position="1538"/>
        <end position="1548"/>
    </location>
</feature>
<evidence type="ECO:0000256" key="1">
    <source>
        <dbReference type="SAM" id="MobiDB-lite"/>
    </source>
</evidence>
<feature type="region of interest" description="Disordered" evidence="1">
    <location>
        <begin position="427"/>
        <end position="492"/>
    </location>
</feature>
<evidence type="ECO:0000313" key="4">
    <source>
        <dbReference type="Proteomes" id="UP000612055"/>
    </source>
</evidence>
<organism evidence="3 4">
    <name type="scientific">Edaphochlamys debaryana</name>
    <dbReference type="NCBI Taxonomy" id="47281"/>
    <lineage>
        <taxon>Eukaryota</taxon>
        <taxon>Viridiplantae</taxon>
        <taxon>Chlorophyta</taxon>
        <taxon>core chlorophytes</taxon>
        <taxon>Chlorophyceae</taxon>
        <taxon>CS clade</taxon>
        <taxon>Chlamydomonadales</taxon>
        <taxon>Chlamydomonadales incertae sedis</taxon>
        <taxon>Edaphochlamys</taxon>
    </lineage>
</organism>
<feature type="region of interest" description="Disordered" evidence="1">
    <location>
        <begin position="1245"/>
        <end position="1321"/>
    </location>
</feature>
<evidence type="ECO:0000313" key="3">
    <source>
        <dbReference type="EMBL" id="KAG2496611.1"/>
    </source>
</evidence>
<name>A0A835Y9C5_9CHLO</name>
<dbReference type="PANTHER" id="PTHR24216">
    <property type="entry name" value="PAXILLIN-RELATED"/>
    <property type="match status" value="1"/>
</dbReference>
<accession>A0A835Y9C5</accession>
<feature type="region of interest" description="Disordered" evidence="1">
    <location>
        <begin position="647"/>
        <end position="684"/>
    </location>
</feature>
<feature type="transmembrane region" description="Helical" evidence="2">
    <location>
        <begin position="291"/>
        <end position="311"/>
    </location>
</feature>
<feature type="compositionally biased region" description="Pro residues" evidence="1">
    <location>
        <begin position="666"/>
        <end position="679"/>
    </location>
</feature>
<keyword evidence="2" id="KW-0472">Membrane</keyword>
<feature type="compositionally biased region" description="Pro residues" evidence="1">
    <location>
        <begin position="447"/>
        <end position="456"/>
    </location>
</feature>
<dbReference type="Proteomes" id="UP000612055">
    <property type="component" value="Unassembled WGS sequence"/>
</dbReference>
<dbReference type="PANTHER" id="PTHR24216:SF65">
    <property type="entry name" value="PAXILLIN-LIKE PROTEIN 1"/>
    <property type="match status" value="1"/>
</dbReference>
<feature type="transmembrane region" description="Helical" evidence="2">
    <location>
        <begin position="323"/>
        <end position="343"/>
    </location>
</feature>
<feature type="compositionally biased region" description="Low complexity" evidence="1">
    <location>
        <begin position="457"/>
        <end position="492"/>
    </location>
</feature>
<feature type="compositionally biased region" description="Low complexity" evidence="1">
    <location>
        <begin position="1250"/>
        <end position="1266"/>
    </location>
</feature>
<feature type="transmembrane region" description="Helical" evidence="2">
    <location>
        <begin position="1498"/>
        <end position="1521"/>
    </location>
</feature>
<feature type="transmembrane region" description="Helical" evidence="2">
    <location>
        <begin position="232"/>
        <end position="250"/>
    </location>
</feature>
<dbReference type="OrthoDB" id="552676at2759"/>
<sequence>MASAAAERLAHRQHFPSEPGGSSFGPPAAVPSSSSASASQPLTPQQAQELLEAMEAWVAADTGQEKAAAREAAAGRGARLWGRLWGRGVGAQELAYRRWAAQQSASFDAFFWFAELFVMALVATNRGLAYSAGCEKQGHVAAAATTPSPAPPPPPGAALLGGGSMAAAAAGLAALQGEGEGVCPDCGPGSGLAAAVVGAFPCDQGGGAQFVYTLRHLPGALLHGAVRRDDSVTGYVAALAAALAVALLLPRRHVAWRQGLVLAVRLAMMVGNLTAALASPPACLAATTALYYLPSFAAAAGSAVNTGMLFMALKGVTWGRVPFYLHLPFSLLEWGMALGTALLGTRRTLGPAAAAPLLAPSWLLAHGLAYWALPAWALAVLERGQRRRFRHIAEQAVRLNRLARESPVLPVPSPPVSPFAAAAAVGRPFGSRSGRRPPAAQQAPATPLSPLPPPSPSVRSVTPREASASTTPNPTTTPSATTPSVTPPASAISTATSAATSTAASAASAASAFSVPSAPSAAGSVELPTPGSNVPQISASPPATRLPSLAVGLADVSSVSSELEAAAAAAIAVAAAAAAATRDLLEAGAERDQAAETAITLVPAPVPVSWEASPLPTTTVLLLPPSAGTAPGADPAKEDGAPVVLVPQAPHTPAPQLLPMHQPLSSGPPSPAASAPPPATATADALPAASPFAVSALSAASSSSLPLPRQPSAVLRGTLVARPRGVVTPTSSSSGIRMGAATPSPTLSYRSLTTTRVVSYKARTHPGVPFPVAAAQVSGAFQAAAAAAAAVAAGGGAVTARPIAAGGGGAGAVALLTTTPAELAATTADSMTTALAPPPLLSALADSTPPPPLPPPYMSVARHVVVAGCVHLLGVVTTLTVGGWDEHGAKGGGGAAAAAAAGRSSRLPLALHAEVGCLGDLDSLPQLLSEGLKANHSNNAGSSWNHAGLQGQSAFAEPSALPWEDPMADGAWISPVAVATEDVEGGGGGGGGLVEVTVGLSRQLLHARGLLPGPGPGGAAAEGAAPAAAVRVVAAGPCGGMVLDELVELPWGAGREEGEEESCVEVRVRLPAPRQPGTLYLHLLPPPPAIAPAPCTLQPSAGAPSRPLASLPLLCLPSAASAAELCGLYGTMLCELRRAWLLEGPEGRLEGGDAGAAAFQHHFLPFAQDLGHLLACLSHTTATSSSANPSEASATGAPSTASSPAVAALAASVLGFAEECGLAETAAAVEALAGHRLNLWPHRRTSQRSAAPGLAPAGPDGDPWALQGSSGAQGERDRRQQGQRTEGDPVQPGAGAAAQGCGPTAAAVGAGGRQPSQGLELRVRPWAEVRRSLEGASGAARPAVDRDRDADGEVEEINLWGRGGSAGSSGGSGGSGSGGPGPLPSPHAGASGGRTRRGRSAANKVPSTGSGAGAGPSAGFRKQPSRSRDSGDDGSGAVSSGSGSDSGAVGSGSGGGAPHAVTLAALLVNTRIPPLGWPEGLLLAAAAVWYGSAVGLEVLALAAVAAAAAWALVLAVCFVRARRTGSAPASRGSGGAGGRRDDHKDKAV</sequence>
<feature type="transmembrane region" description="Helical" evidence="2">
    <location>
        <begin position="262"/>
        <end position="279"/>
    </location>
</feature>
<feature type="compositionally biased region" description="Low complexity" evidence="1">
    <location>
        <begin position="1400"/>
        <end position="1409"/>
    </location>
</feature>
<reference evidence="3" key="1">
    <citation type="journal article" date="2020" name="bioRxiv">
        <title>Comparative genomics of Chlamydomonas.</title>
        <authorList>
            <person name="Craig R.J."/>
            <person name="Hasan A.R."/>
            <person name="Ness R.W."/>
            <person name="Keightley P.D."/>
        </authorList>
    </citation>
    <scope>NUCLEOTIDE SEQUENCE</scope>
    <source>
        <strain evidence="3">CCAP 11/70</strain>
    </source>
</reference>
<feature type="compositionally biased region" description="Low complexity" evidence="1">
    <location>
        <begin position="1435"/>
        <end position="1448"/>
    </location>
</feature>
<protein>
    <submittedName>
        <fullName evidence="3">Uncharacterized protein</fullName>
    </submittedName>
</protein>
<keyword evidence="2" id="KW-1133">Transmembrane helix</keyword>
<keyword evidence="4" id="KW-1185">Reference proteome</keyword>
<feature type="region of interest" description="Disordered" evidence="1">
    <location>
        <begin position="1525"/>
        <end position="1548"/>
    </location>
</feature>
<comment type="caution">
    <text evidence="3">The sequence shown here is derived from an EMBL/GenBank/DDBJ whole genome shotgun (WGS) entry which is preliminary data.</text>
</comment>
<feature type="compositionally biased region" description="Low complexity" evidence="1">
    <location>
        <begin position="427"/>
        <end position="446"/>
    </location>
</feature>
<feature type="region of interest" description="Disordered" evidence="1">
    <location>
        <begin position="1357"/>
        <end position="1455"/>
    </location>
</feature>
<evidence type="ECO:0000256" key="2">
    <source>
        <dbReference type="SAM" id="Phobius"/>
    </source>
</evidence>
<gene>
    <name evidence="3" type="ORF">HYH03_005432</name>
</gene>
<feature type="compositionally biased region" description="Low complexity" evidence="1">
    <location>
        <begin position="1293"/>
        <end position="1307"/>
    </location>
</feature>
<dbReference type="EMBL" id="JAEHOE010000018">
    <property type="protein sequence ID" value="KAG2496611.1"/>
    <property type="molecule type" value="Genomic_DNA"/>
</dbReference>
<feature type="compositionally biased region" description="Gly residues" evidence="1">
    <location>
        <begin position="1361"/>
        <end position="1380"/>
    </location>
</feature>
<feature type="compositionally biased region" description="Low complexity" evidence="1">
    <location>
        <begin position="16"/>
        <end position="44"/>
    </location>
</feature>
<feature type="compositionally biased region" description="Polar residues" evidence="1">
    <location>
        <begin position="530"/>
        <end position="540"/>
    </location>
</feature>